<proteinExistence type="predicted"/>
<dbReference type="EMBL" id="JAGTXO010000003">
    <property type="protein sequence ID" value="KAG8468913.1"/>
    <property type="molecule type" value="Genomic_DNA"/>
</dbReference>
<evidence type="ECO:0008006" key="3">
    <source>
        <dbReference type="Google" id="ProtNLM"/>
    </source>
</evidence>
<name>A0A8J5XP72_DIALT</name>
<keyword evidence="2" id="KW-1185">Reference proteome</keyword>
<protein>
    <recommendedName>
        <fullName evidence="3">C2 domain-containing protein</fullName>
    </recommendedName>
</protein>
<evidence type="ECO:0000313" key="2">
    <source>
        <dbReference type="Proteomes" id="UP000751190"/>
    </source>
</evidence>
<gene>
    <name evidence="1" type="ORF">KFE25_007431</name>
</gene>
<accession>A0A8J5XP72</accession>
<evidence type="ECO:0000313" key="1">
    <source>
        <dbReference type="EMBL" id="KAG8468913.1"/>
    </source>
</evidence>
<reference evidence="1" key="1">
    <citation type="submission" date="2021-05" db="EMBL/GenBank/DDBJ databases">
        <title>The genome of the haptophyte Pavlova lutheri (Diacronema luteri, Pavlovales) - a model for lipid biosynthesis in eukaryotic algae.</title>
        <authorList>
            <person name="Hulatt C.J."/>
            <person name="Posewitz M.C."/>
        </authorList>
    </citation>
    <scope>NUCLEOTIDE SEQUENCE</scope>
    <source>
        <strain evidence="1">NIVA-4/92</strain>
    </source>
</reference>
<dbReference type="AlphaFoldDB" id="A0A8J5XP72"/>
<comment type="caution">
    <text evidence="1">The sequence shown here is derived from an EMBL/GenBank/DDBJ whole genome shotgun (WGS) entry which is preliminary data.</text>
</comment>
<dbReference type="Proteomes" id="UP000751190">
    <property type="component" value="Unassembled WGS sequence"/>
</dbReference>
<sequence length="413" mass="44668">MLLGRGARRSDEHDVPQYPDLLKLRVRVWDGDQAVVPAVTLDFVRKEMLIYQPLGVRGGEHLGAAAAGGSSGVASVAALSTPTVLEMTTSRAQRYSSDASIEAEVRASRDFQKVLRKVWHSRSKDLLVLPSRRAVNVDTFAFFYQGRRIRRPRFPGHARLRIVDVMDHSRGSTLGWAQNTLDLALNPEAERFLKSQYYTFSTTFAVTIDAVELTPAASKDAKFGRNPATYVTVTHGEHVRASQVVSGTSSPTFQWTTGAIPYDKRKPLRVQLHVILSLDGQPQIGADPVIGNMYLPAPFLPPSRAMAAPEIMTASLGLGVGVVQISMRGPTLRHEQEQGLVIAPCGTDGPCICYVCCSPPCCPSVGVCAQHAYRSSSLCWQQTATTLGPTLCCCLQVGAVAALVAVAGRAVLK</sequence>
<organism evidence="1 2">
    <name type="scientific">Diacronema lutheri</name>
    <name type="common">Unicellular marine alga</name>
    <name type="synonym">Monochrysis lutheri</name>
    <dbReference type="NCBI Taxonomy" id="2081491"/>
    <lineage>
        <taxon>Eukaryota</taxon>
        <taxon>Haptista</taxon>
        <taxon>Haptophyta</taxon>
        <taxon>Pavlovophyceae</taxon>
        <taxon>Pavlovales</taxon>
        <taxon>Pavlovaceae</taxon>
        <taxon>Diacronema</taxon>
    </lineage>
</organism>